<proteinExistence type="predicted"/>
<dbReference type="PANTHER" id="PTHR46720">
    <property type="entry name" value="HYDROXYLASE, PUTATIVE (AFU_ORTHOLOGUE AFUA_3G01460)-RELATED"/>
    <property type="match status" value="1"/>
</dbReference>
<evidence type="ECO:0000259" key="5">
    <source>
        <dbReference type="Pfam" id="PF01494"/>
    </source>
</evidence>
<sequence>MPTHVAIIGAGLSGLTLALSLHQNGIPCTLYEARSAPLNIGGAIMLSPNALRILNSLGVYNRIKSEGYSFDTLYFRSPDDKPLDTFEFGSEERYGHSGLRVYRHVLIRELSAMVVDAGVPIHYHKKFTQVLEEHDTGVKWEFADGTVGTATCLVGADGIHSKVRSYLYPDLQPTFTHTMAVTAAVPTAQLKVPAGYGLPVTILNKTHGAFVIAPQQADGSEVLIGRQKHARQLDREGWDKLLNDKEWCIDFLRDGAADFPEVVQNAVSNIDAEMINLWPFYIVPKLESWASKSSRVVILGDAAHAIPPSAGQGINQGFEDVYTFALILGRLDRQDDWSGDGERVLARALRVWQAGRQERIDRVLVLNAEIDRRRGPKRPGQQKEEEEETKAFELTWLYKVDFKEMVDGWLANA</sequence>
<evidence type="ECO:0000256" key="2">
    <source>
        <dbReference type="ARBA" id="ARBA00022827"/>
    </source>
</evidence>
<dbReference type="PANTHER" id="PTHR46720:SF1">
    <property type="entry name" value="HYDROXYLASE, PUTATIVE (AFU_ORTHOLOGUE AFUA_8G06050)-RELATED"/>
    <property type="match status" value="1"/>
</dbReference>
<keyword evidence="7" id="KW-1185">Reference proteome</keyword>
<feature type="domain" description="FAD-binding" evidence="5">
    <location>
        <begin position="3"/>
        <end position="329"/>
    </location>
</feature>
<keyword evidence="2" id="KW-0274">FAD</keyword>
<evidence type="ECO:0000256" key="4">
    <source>
        <dbReference type="SAM" id="SignalP"/>
    </source>
</evidence>
<dbReference type="Pfam" id="PF01494">
    <property type="entry name" value="FAD_binding_3"/>
    <property type="match status" value="1"/>
</dbReference>
<evidence type="ECO:0000313" key="6">
    <source>
        <dbReference type="EMBL" id="KAL2808287.1"/>
    </source>
</evidence>
<name>A0ABR4H066_9EURO</name>
<gene>
    <name evidence="6" type="ORF">BJX63DRAFT_409749</name>
</gene>
<keyword evidence="4" id="KW-0732">Signal</keyword>
<dbReference type="InterPro" id="IPR051104">
    <property type="entry name" value="FAD_monoxygenase"/>
</dbReference>
<dbReference type="Gene3D" id="3.50.50.60">
    <property type="entry name" value="FAD/NAD(P)-binding domain"/>
    <property type="match status" value="1"/>
</dbReference>
<protein>
    <recommendedName>
        <fullName evidence="5">FAD-binding domain-containing protein</fullName>
    </recommendedName>
</protein>
<dbReference type="SUPFAM" id="SSF51905">
    <property type="entry name" value="FAD/NAD(P)-binding domain"/>
    <property type="match status" value="1"/>
</dbReference>
<organism evidence="6 7">
    <name type="scientific">Aspergillus granulosus</name>
    <dbReference type="NCBI Taxonomy" id="176169"/>
    <lineage>
        <taxon>Eukaryota</taxon>
        <taxon>Fungi</taxon>
        <taxon>Dikarya</taxon>
        <taxon>Ascomycota</taxon>
        <taxon>Pezizomycotina</taxon>
        <taxon>Eurotiomycetes</taxon>
        <taxon>Eurotiomycetidae</taxon>
        <taxon>Eurotiales</taxon>
        <taxon>Aspergillaceae</taxon>
        <taxon>Aspergillus</taxon>
        <taxon>Aspergillus subgen. Nidulantes</taxon>
    </lineage>
</organism>
<feature type="signal peptide" evidence="4">
    <location>
        <begin position="1"/>
        <end position="18"/>
    </location>
</feature>
<feature type="chain" id="PRO_5046067632" description="FAD-binding domain-containing protein" evidence="4">
    <location>
        <begin position="19"/>
        <end position="413"/>
    </location>
</feature>
<keyword evidence="3" id="KW-0560">Oxidoreductase</keyword>
<evidence type="ECO:0000256" key="1">
    <source>
        <dbReference type="ARBA" id="ARBA00022630"/>
    </source>
</evidence>
<accession>A0ABR4H066</accession>
<dbReference type="Proteomes" id="UP001610334">
    <property type="component" value="Unassembled WGS sequence"/>
</dbReference>
<evidence type="ECO:0000313" key="7">
    <source>
        <dbReference type="Proteomes" id="UP001610334"/>
    </source>
</evidence>
<reference evidence="6 7" key="1">
    <citation type="submission" date="2024-07" db="EMBL/GenBank/DDBJ databases">
        <title>Section-level genome sequencing and comparative genomics of Aspergillus sections Usti and Cavernicolus.</title>
        <authorList>
            <consortium name="Lawrence Berkeley National Laboratory"/>
            <person name="Nybo J.L."/>
            <person name="Vesth T.C."/>
            <person name="Theobald S."/>
            <person name="Frisvad J.C."/>
            <person name="Larsen T.O."/>
            <person name="Kjaerboelling I."/>
            <person name="Rothschild-Mancinelli K."/>
            <person name="Lyhne E.K."/>
            <person name="Kogle M.E."/>
            <person name="Barry K."/>
            <person name="Clum A."/>
            <person name="Na H."/>
            <person name="Ledsgaard L."/>
            <person name="Lin J."/>
            <person name="Lipzen A."/>
            <person name="Kuo A."/>
            <person name="Riley R."/>
            <person name="Mondo S."/>
            <person name="Labutti K."/>
            <person name="Haridas S."/>
            <person name="Pangalinan J."/>
            <person name="Salamov A.A."/>
            <person name="Simmons B.A."/>
            <person name="Magnuson J.K."/>
            <person name="Chen J."/>
            <person name="Drula E."/>
            <person name="Henrissat B."/>
            <person name="Wiebenga A."/>
            <person name="Lubbers R.J."/>
            <person name="Gomes A.C."/>
            <person name="Makela M.R."/>
            <person name="Stajich J."/>
            <person name="Grigoriev I.V."/>
            <person name="Mortensen U.H."/>
            <person name="De Vries R.P."/>
            <person name="Baker S.E."/>
            <person name="Andersen M.R."/>
        </authorList>
    </citation>
    <scope>NUCLEOTIDE SEQUENCE [LARGE SCALE GENOMIC DNA]</scope>
    <source>
        <strain evidence="6 7">CBS 588.65</strain>
    </source>
</reference>
<dbReference type="InterPro" id="IPR036188">
    <property type="entry name" value="FAD/NAD-bd_sf"/>
</dbReference>
<evidence type="ECO:0000256" key="3">
    <source>
        <dbReference type="ARBA" id="ARBA00023002"/>
    </source>
</evidence>
<dbReference type="EMBL" id="JBFXLT010000116">
    <property type="protein sequence ID" value="KAL2808287.1"/>
    <property type="molecule type" value="Genomic_DNA"/>
</dbReference>
<keyword evidence="1" id="KW-0285">Flavoprotein</keyword>
<dbReference type="PRINTS" id="PR00420">
    <property type="entry name" value="RNGMNOXGNASE"/>
</dbReference>
<dbReference type="InterPro" id="IPR002938">
    <property type="entry name" value="FAD-bd"/>
</dbReference>
<comment type="caution">
    <text evidence="6">The sequence shown here is derived from an EMBL/GenBank/DDBJ whole genome shotgun (WGS) entry which is preliminary data.</text>
</comment>